<dbReference type="EMBL" id="JAPWDS010000001">
    <property type="protein sequence ID" value="KAJ5521130.1"/>
    <property type="molecule type" value="Genomic_DNA"/>
</dbReference>
<accession>A0A9W9Y6I1</accession>
<evidence type="ECO:0000313" key="2">
    <source>
        <dbReference type="Proteomes" id="UP001149954"/>
    </source>
</evidence>
<organism evidence="1 2">
    <name type="scientific">Penicillium fimorum</name>
    <dbReference type="NCBI Taxonomy" id="1882269"/>
    <lineage>
        <taxon>Eukaryota</taxon>
        <taxon>Fungi</taxon>
        <taxon>Dikarya</taxon>
        <taxon>Ascomycota</taxon>
        <taxon>Pezizomycotina</taxon>
        <taxon>Eurotiomycetes</taxon>
        <taxon>Eurotiomycetidae</taxon>
        <taxon>Eurotiales</taxon>
        <taxon>Aspergillaceae</taxon>
        <taxon>Penicillium</taxon>
    </lineage>
</organism>
<dbReference type="AlphaFoldDB" id="A0A9W9Y6I1"/>
<evidence type="ECO:0000313" key="1">
    <source>
        <dbReference type="EMBL" id="KAJ5521130.1"/>
    </source>
</evidence>
<protein>
    <submittedName>
        <fullName evidence="1">Uncharacterized protein</fullName>
    </submittedName>
</protein>
<sequence>MAFSSNKRLDHAGLLAQAQEHPTPGANILADIKAIAEKSPEGRKKTRPSSHGVREHYSVSWDKCQTQNSLSTVEAAMIDIFNTRANVRTLPKWSRPRYLAQRRSIENICDYWIGRWHRDPLISVLPDSSRQLWVLYNL</sequence>
<comment type="caution">
    <text evidence="1">The sequence shown here is derived from an EMBL/GenBank/DDBJ whole genome shotgun (WGS) entry which is preliminary data.</text>
</comment>
<dbReference type="OrthoDB" id="4346273at2759"/>
<gene>
    <name evidence="1" type="ORF">N7463_001583</name>
</gene>
<dbReference type="Proteomes" id="UP001149954">
    <property type="component" value="Unassembled WGS sequence"/>
</dbReference>
<name>A0A9W9Y6I1_9EURO</name>
<proteinExistence type="predicted"/>
<reference evidence="1" key="1">
    <citation type="submission" date="2022-12" db="EMBL/GenBank/DDBJ databases">
        <authorList>
            <person name="Petersen C."/>
        </authorList>
    </citation>
    <scope>NUCLEOTIDE SEQUENCE</scope>
    <source>
        <strain evidence="1">IBT 29495</strain>
    </source>
</reference>
<keyword evidence="2" id="KW-1185">Reference proteome</keyword>
<reference evidence="1" key="2">
    <citation type="journal article" date="2023" name="IMA Fungus">
        <title>Comparative genomic study of the Penicillium genus elucidates a diverse pangenome and 15 lateral gene transfer events.</title>
        <authorList>
            <person name="Petersen C."/>
            <person name="Sorensen T."/>
            <person name="Nielsen M.R."/>
            <person name="Sondergaard T.E."/>
            <person name="Sorensen J.L."/>
            <person name="Fitzpatrick D.A."/>
            <person name="Frisvad J.C."/>
            <person name="Nielsen K.L."/>
        </authorList>
    </citation>
    <scope>NUCLEOTIDE SEQUENCE</scope>
    <source>
        <strain evidence="1">IBT 29495</strain>
    </source>
</reference>